<comment type="caution">
    <text evidence="4">The sequence shown here is derived from an EMBL/GenBank/DDBJ whole genome shotgun (WGS) entry which is preliminary data.</text>
</comment>
<organism evidence="4 5">
    <name type="scientific">Candidatus Enterococcus moelleringii</name>
    <dbReference type="NCBI Taxonomy" id="2815325"/>
    <lineage>
        <taxon>Bacteria</taxon>
        <taxon>Bacillati</taxon>
        <taxon>Bacillota</taxon>
        <taxon>Bacilli</taxon>
        <taxon>Lactobacillales</taxon>
        <taxon>Enterococcaceae</taxon>
        <taxon>Enterococcus</taxon>
    </lineage>
</organism>
<keyword evidence="1" id="KW-0732">Signal</keyword>
<feature type="domain" description="Peptidase C39-like" evidence="2">
    <location>
        <begin position="241"/>
        <end position="393"/>
    </location>
</feature>
<accession>A0ABS3LDP0</accession>
<feature type="domain" description="DUF5648" evidence="3">
    <location>
        <begin position="100"/>
        <end position="229"/>
    </location>
</feature>
<dbReference type="EMBL" id="JAFREM010000027">
    <property type="protein sequence ID" value="MBO1307752.1"/>
    <property type="molecule type" value="Genomic_DNA"/>
</dbReference>
<evidence type="ECO:0000259" key="3">
    <source>
        <dbReference type="Pfam" id="PF18885"/>
    </source>
</evidence>
<dbReference type="Proteomes" id="UP000664601">
    <property type="component" value="Unassembled WGS sequence"/>
</dbReference>
<dbReference type="InterPro" id="IPR039564">
    <property type="entry name" value="Peptidase_C39-like"/>
</dbReference>
<dbReference type="Pfam" id="PF13529">
    <property type="entry name" value="Peptidase_C39_2"/>
    <property type="match status" value="1"/>
</dbReference>
<sequence>MKKSVSLLFCTTILASTFLGSVNGFAVEETTVSSDTMTSEVQASDTNELDDSVDVVPEVSPAVTSAATEPQEAAVEPSEVAPAMTPATFSTVQTKAASIPMYRLYNPNSGEHFYTANGIERDITVNAGWNYEGVGWSAPEGGQPVYRLYNPNAGDHHYTLDANERDHLKGVGWRDEGISWYSPSDGLPLYRLYNPNAKAGSHHYTLNGAERDNLQRVGWRYEGIAWYAVGGATSVSDYALLNAPYINQNTAGMPMGCEAAALLQALQLKGYAKNYNLNSFIKEMPLASDNNPNNGFAGRPDRIMEDVYQSIFPAPLASWGSRYGKVANISNSSVGTLKQELKNGNPVVVYVTLNLDSPKYGKYFWGTGIDNAHILTLDGFNESNNTYHVSDPNGGKYWVAGAKFEASYNLKKFAVVVR</sequence>
<feature type="chain" id="PRO_5046857961" evidence="1">
    <location>
        <begin position="27"/>
        <end position="418"/>
    </location>
</feature>
<dbReference type="PANTHER" id="PTHR37806">
    <property type="entry name" value="LMO0724 PROTEIN"/>
    <property type="match status" value="1"/>
</dbReference>
<dbReference type="Gene3D" id="3.90.70.10">
    <property type="entry name" value="Cysteine proteinases"/>
    <property type="match status" value="1"/>
</dbReference>
<dbReference type="Pfam" id="PF18885">
    <property type="entry name" value="DUF5648"/>
    <property type="match status" value="1"/>
</dbReference>
<name>A0ABS3LDP0_9ENTE</name>
<dbReference type="InterPro" id="IPR043708">
    <property type="entry name" value="DUF5648"/>
</dbReference>
<keyword evidence="5" id="KW-1185">Reference proteome</keyword>
<evidence type="ECO:0000256" key="1">
    <source>
        <dbReference type="SAM" id="SignalP"/>
    </source>
</evidence>
<gene>
    <name evidence="4" type="ORF">JZO70_16375</name>
</gene>
<proteinExistence type="predicted"/>
<dbReference type="PANTHER" id="PTHR37806:SF1">
    <property type="entry name" value="PEPTIDASE C39-LIKE DOMAIN-CONTAINING PROTEIN"/>
    <property type="match status" value="1"/>
</dbReference>
<reference evidence="4 5" key="1">
    <citation type="submission" date="2021-03" db="EMBL/GenBank/DDBJ databases">
        <title>Enterococcal diversity collection.</title>
        <authorList>
            <person name="Gilmore M.S."/>
            <person name="Schwartzman J."/>
            <person name="Van Tyne D."/>
            <person name="Martin M."/>
            <person name="Earl A.M."/>
            <person name="Manson A.L."/>
            <person name="Straub T."/>
            <person name="Salamzade R."/>
            <person name="Saavedra J."/>
            <person name="Lebreton F."/>
            <person name="Prichula J."/>
            <person name="Schaufler K."/>
            <person name="Gaca A."/>
            <person name="Sgardioli B."/>
            <person name="Wagenaar J."/>
            <person name="Strong T."/>
        </authorList>
    </citation>
    <scope>NUCLEOTIDE SEQUENCE [LARGE SCALE GENOMIC DNA]</scope>
    <source>
        <strain evidence="4 5">669A</strain>
    </source>
</reference>
<evidence type="ECO:0000313" key="5">
    <source>
        <dbReference type="Proteomes" id="UP000664601"/>
    </source>
</evidence>
<evidence type="ECO:0000259" key="2">
    <source>
        <dbReference type="Pfam" id="PF13529"/>
    </source>
</evidence>
<dbReference type="RefSeq" id="WP_207674749.1">
    <property type="nucleotide sequence ID" value="NZ_JAFREM010000027.1"/>
</dbReference>
<evidence type="ECO:0000313" key="4">
    <source>
        <dbReference type="EMBL" id="MBO1307752.1"/>
    </source>
</evidence>
<feature type="signal peptide" evidence="1">
    <location>
        <begin position="1"/>
        <end position="26"/>
    </location>
</feature>
<protein>
    <submittedName>
        <fullName evidence="4">C39 family peptidase</fullName>
    </submittedName>
</protein>